<name>A0A1F8BDY3_9BACT</name>
<comment type="caution">
    <text evidence="3">The sequence shown here is derived from an EMBL/GenBank/DDBJ whole genome shotgun (WGS) entry which is preliminary data.</text>
</comment>
<dbReference type="InterPro" id="IPR033704">
    <property type="entry name" value="dUTPase_trimeric"/>
</dbReference>
<gene>
    <name evidence="3" type="ORF">A2961_03935</name>
</gene>
<dbReference type="InterPro" id="IPR036157">
    <property type="entry name" value="dUTPase-like_sf"/>
</dbReference>
<dbReference type="PANTHER" id="PTHR42680:SF3">
    <property type="entry name" value="DCTP DEAMINASE"/>
    <property type="match status" value="1"/>
</dbReference>
<dbReference type="EMBL" id="MGHF01000035">
    <property type="protein sequence ID" value="OGM61585.1"/>
    <property type="molecule type" value="Genomic_DNA"/>
</dbReference>
<evidence type="ECO:0000256" key="2">
    <source>
        <dbReference type="ARBA" id="ARBA00023080"/>
    </source>
</evidence>
<keyword evidence="1" id="KW-0378">Hydrolase</keyword>
<reference evidence="3 4" key="1">
    <citation type="journal article" date="2016" name="Nat. Commun.">
        <title>Thousands of microbial genomes shed light on interconnected biogeochemical processes in an aquifer system.</title>
        <authorList>
            <person name="Anantharaman K."/>
            <person name="Brown C.T."/>
            <person name="Hug L.A."/>
            <person name="Sharon I."/>
            <person name="Castelle C.J."/>
            <person name="Probst A.J."/>
            <person name="Thomas B.C."/>
            <person name="Singh A."/>
            <person name="Wilkins M.J."/>
            <person name="Karaoz U."/>
            <person name="Brodie E.L."/>
            <person name="Williams K.H."/>
            <person name="Hubbard S.S."/>
            <person name="Banfield J.F."/>
        </authorList>
    </citation>
    <scope>NUCLEOTIDE SEQUENCE [LARGE SCALE GENOMIC DNA]</scope>
</reference>
<dbReference type="STRING" id="1802519.A2961_03935"/>
<dbReference type="GO" id="GO:0008829">
    <property type="term" value="F:dCTP deaminase activity"/>
    <property type="evidence" value="ECO:0007669"/>
    <property type="project" value="InterPro"/>
</dbReference>
<dbReference type="SUPFAM" id="SSF51283">
    <property type="entry name" value="dUTPase-like"/>
    <property type="match status" value="1"/>
</dbReference>
<accession>A0A1F8BDY3</accession>
<dbReference type="Gene3D" id="2.70.40.10">
    <property type="match status" value="1"/>
</dbReference>
<dbReference type="Pfam" id="PF22769">
    <property type="entry name" value="DCD"/>
    <property type="match status" value="1"/>
</dbReference>
<evidence type="ECO:0000313" key="4">
    <source>
        <dbReference type="Proteomes" id="UP000177082"/>
    </source>
</evidence>
<evidence type="ECO:0000256" key="1">
    <source>
        <dbReference type="ARBA" id="ARBA00022801"/>
    </source>
</evidence>
<organism evidence="3 4">
    <name type="scientific">Candidatus Woesebacteria bacterium RIFCSPLOWO2_01_FULL_39_21</name>
    <dbReference type="NCBI Taxonomy" id="1802519"/>
    <lineage>
        <taxon>Bacteria</taxon>
        <taxon>Candidatus Woeseibacteriota</taxon>
    </lineage>
</organism>
<dbReference type="PANTHER" id="PTHR42680">
    <property type="entry name" value="DCTP DEAMINASE"/>
    <property type="match status" value="1"/>
</dbReference>
<dbReference type="Proteomes" id="UP000177082">
    <property type="component" value="Unassembled WGS sequence"/>
</dbReference>
<dbReference type="InterPro" id="IPR011962">
    <property type="entry name" value="dCTP_deaminase"/>
</dbReference>
<dbReference type="CDD" id="cd07557">
    <property type="entry name" value="trimeric_dUTPase"/>
    <property type="match status" value="1"/>
</dbReference>
<sequence>MIYSGDAIRKLIKEGKLNIKPSPQIKEASIKIHFSKKLIIKPKEFVLAKSEEITQLSQNIAGLYDGYTHLARKGIITHLGSMFVDPGTNGQITFEIFNASDVEVTVLNGERADQLILFQVIK</sequence>
<proteinExistence type="predicted"/>
<protein>
    <submittedName>
        <fullName evidence="3">Uncharacterized protein</fullName>
    </submittedName>
</protein>
<keyword evidence="2" id="KW-0546">Nucleotide metabolism</keyword>
<evidence type="ECO:0000313" key="3">
    <source>
        <dbReference type="EMBL" id="OGM61585.1"/>
    </source>
</evidence>
<dbReference type="AlphaFoldDB" id="A0A1F8BDY3"/>
<dbReference type="GO" id="GO:0006229">
    <property type="term" value="P:dUTP biosynthetic process"/>
    <property type="evidence" value="ECO:0007669"/>
    <property type="project" value="InterPro"/>
</dbReference>